<dbReference type="AlphaFoldDB" id="A0A6C0C9Q6"/>
<feature type="transmembrane region" description="Helical" evidence="1">
    <location>
        <begin position="203"/>
        <end position="221"/>
    </location>
</feature>
<name>A0A6C0C9Q6_9ZZZZ</name>
<keyword evidence="1" id="KW-0812">Transmembrane</keyword>
<accession>A0A6C0C9Q6</accession>
<feature type="transmembrane region" description="Helical" evidence="1">
    <location>
        <begin position="114"/>
        <end position="134"/>
    </location>
</feature>
<reference evidence="2" key="1">
    <citation type="journal article" date="2020" name="Nature">
        <title>Giant virus diversity and host interactions through global metagenomics.</title>
        <authorList>
            <person name="Schulz F."/>
            <person name="Roux S."/>
            <person name="Paez-Espino D."/>
            <person name="Jungbluth S."/>
            <person name="Walsh D.A."/>
            <person name="Denef V.J."/>
            <person name="McMahon K.D."/>
            <person name="Konstantinidis K.T."/>
            <person name="Eloe-Fadrosh E.A."/>
            <person name="Kyrpides N.C."/>
            <person name="Woyke T."/>
        </authorList>
    </citation>
    <scope>NUCLEOTIDE SEQUENCE</scope>
    <source>
        <strain evidence="2">GVMAG-M-3300020192-26</strain>
    </source>
</reference>
<dbReference type="EMBL" id="MN739355">
    <property type="protein sequence ID" value="QHT00399.1"/>
    <property type="molecule type" value="Genomic_DNA"/>
</dbReference>
<keyword evidence="1" id="KW-1133">Transmembrane helix</keyword>
<feature type="transmembrane region" description="Helical" evidence="1">
    <location>
        <begin position="82"/>
        <end position="102"/>
    </location>
</feature>
<proteinExistence type="predicted"/>
<sequence>MGLACIIYFALPKSIPIVPRINIDHMIQSGYDKNGQELVTIKNNITLFENICSFWNTTNDIYYDKITLEFTSNAENYEQMVIITYSIIVIKFVLVFILFMIAGAAFSRSSVGNVIIMLSVLFLGTSVCLNLFALRQSVTFNNMLMVPNFDISGYSSSMHNENVVKFSDQDELFDLIVSNSTEYLHFTKCQKEDDIDLYQMFDLVFVLCSMICLVALSMMYVGKKYDPSRFDEYYTNFTELDHYNQKTGCFEPYSLII</sequence>
<organism evidence="2">
    <name type="scientific">viral metagenome</name>
    <dbReference type="NCBI Taxonomy" id="1070528"/>
    <lineage>
        <taxon>unclassified sequences</taxon>
        <taxon>metagenomes</taxon>
        <taxon>organismal metagenomes</taxon>
    </lineage>
</organism>
<evidence type="ECO:0000313" key="2">
    <source>
        <dbReference type="EMBL" id="QHT00399.1"/>
    </source>
</evidence>
<evidence type="ECO:0000256" key="1">
    <source>
        <dbReference type="SAM" id="Phobius"/>
    </source>
</evidence>
<keyword evidence="1" id="KW-0472">Membrane</keyword>
<protein>
    <submittedName>
        <fullName evidence="2">Uncharacterized protein</fullName>
    </submittedName>
</protein>